<dbReference type="Gene3D" id="1.10.443.10">
    <property type="entry name" value="Intergrase catalytic core"/>
    <property type="match status" value="1"/>
</dbReference>
<dbReference type="RefSeq" id="WP_352887911.1">
    <property type="nucleotide sequence ID" value="NZ_JBEPIJ010000004.1"/>
</dbReference>
<name>A0ABV2A7W0_9GAMM</name>
<reference evidence="5 6" key="1">
    <citation type="submission" date="2024-06" db="EMBL/GenBank/DDBJ databases">
        <authorList>
            <person name="Li Z."/>
            <person name="Jiang Y."/>
        </authorList>
    </citation>
    <scope>NUCLEOTIDE SEQUENCE [LARGE SCALE GENOMIC DNA]</scope>
    <source>
        <strain evidence="5 6">HSW-8</strain>
    </source>
</reference>
<dbReference type="CDD" id="cd00799">
    <property type="entry name" value="INT_Cre_C"/>
    <property type="match status" value="1"/>
</dbReference>
<dbReference type="Proteomes" id="UP001465331">
    <property type="component" value="Unassembled WGS sequence"/>
</dbReference>
<keyword evidence="6" id="KW-1185">Reference proteome</keyword>
<dbReference type="InterPro" id="IPR011010">
    <property type="entry name" value="DNA_brk_join_enz"/>
</dbReference>
<organism evidence="5 6">
    <name type="scientific">Sinimarinibacterium thermocellulolyticum</name>
    <dbReference type="NCBI Taxonomy" id="3170016"/>
    <lineage>
        <taxon>Bacteria</taxon>
        <taxon>Pseudomonadati</taxon>
        <taxon>Pseudomonadota</taxon>
        <taxon>Gammaproteobacteria</taxon>
        <taxon>Nevskiales</taxon>
        <taxon>Nevskiaceae</taxon>
        <taxon>Sinimarinibacterium</taxon>
    </lineage>
</organism>
<dbReference type="SUPFAM" id="SSF56349">
    <property type="entry name" value="DNA breaking-rejoining enzymes"/>
    <property type="match status" value="1"/>
</dbReference>
<dbReference type="Pfam" id="PF00589">
    <property type="entry name" value="Phage_integrase"/>
    <property type="match status" value="1"/>
</dbReference>
<evidence type="ECO:0000313" key="5">
    <source>
        <dbReference type="EMBL" id="MES0873342.1"/>
    </source>
</evidence>
<evidence type="ECO:0000256" key="3">
    <source>
        <dbReference type="SAM" id="MobiDB-lite"/>
    </source>
</evidence>
<feature type="compositionally biased region" description="Polar residues" evidence="3">
    <location>
        <begin position="379"/>
        <end position="389"/>
    </location>
</feature>
<sequence>MINTDSTADETLLAAARSASALLPASPIVTDRGHLEAGAEVALKAFRLAATPSGTWETYARALRYVCAWAQARFGHPLPVPTPPAVAIQFVLDHFGLPHRDAAGRLSLETVMPPAADRALVDARFKSRLGPLKMSTIDHRLAILSWAHHEKQLISPTEDASVRRLLTDCRKLALELGQAPKPKAAATQEALDAMLATCDDSLEGLRDRALLLFGWASGGRRRSEIAAALVEDLEWLNGRSAVFRMRRSKTGDVGPKPVVDEAAVALRAWLDRAQIRTGPIFRRLYRGGASLGAGLTPHSVGQIVKRRASLAGLSGDFAGHSLRRGFATEAGMNDMPLSDTMAMTGHRTVKSLVRYSDSGSMVGRKVAKLLVHGRHRSGSSRYDASSNTAAGHDVGDEPE</sequence>
<dbReference type="InterPro" id="IPR002104">
    <property type="entry name" value="Integrase_catalytic"/>
</dbReference>
<dbReference type="SUPFAM" id="SSF47823">
    <property type="entry name" value="lambda integrase-like, N-terminal domain"/>
    <property type="match status" value="1"/>
</dbReference>
<evidence type="ECO:0000256" key="2">
    <source>
        <dbReference type="ARBA" id="ARBA00023172"/>
    </source>
</evidence>
<evidence type="ECO:0000259" key="4">
    <source>
        <dbReference type="PROSITE" id="PS51898"/>
    </source>
</evidence>
<evidence type="ECO:0000256" key="1">
    <source>
        <dbReference type="ARBA" id="ARBA00023125"/>
    </source>
</evidence>
<protein>
    <submittedName>
        <fullName evidence="5">Site-specific integrase</fullName>
    </submittedName>
</protein>
<gene>
    <name evidence="5" type="ORF">ABSH63_04860</name>
</gene>
<dbReference type="InterPro" id="IPR010998">
    <property type="entry name" value="Integrase_recombinase_N"/>
</dbReference>
<comment type="caution">
    <text evidence="5">The sequence shown here is derived from an EMBL/GenBank/DDBJ whole genome shotgun (WGS) entry which is preliminary data.</text>
</comment>
<accession>A0ABV2A7W0</accession>
<dbReference type="Gene3D" id="1.10.150.130">
    <property type="match status" value="1"/>
</dbReference>
<proteinExistence type="predicted"/>
<dbReference type="PROSITE" id="PS51898">
    <property type="entry name" value="TYR_RECOMBINASE"/>
    <property type="match status" value="1"/>
</dbReference>
<dbReference type="EMBL" id="JBEPIJ010000004">
    <property type="protein sequence ID" value="MES0873342.1"/>
    <property type="molecule type" value="Genomic_DNA"/>
</dbReference>
<dbReference type="InterPro" id="IPR013762">
    <property type="entry name" value="Integrase-like_cat_sf"/>
</dbReference>
<evidence type="ECO:0000313" key="6">
    <source>
        <dbReference type="Proteomes" id="UP001465331"/>
    </source>
</evidence>
<feature type="domain" description="Tyr recombinase" evidence="4">
    <location>
        <begin position="181"/>
        <end position="368"/>
    </location>
</feature>
<feature type="region of interest" description="Disordered" evidence="3">
    <location>
        <begin position="374"/>
        <end position="399"/>
    </location>
</feature>
<keyword evidence="1" id="KW-0238">DNA-binding</keyword>
<keyword evidence="2" id="KW-0233">DNA recombination</keyword>